<dbReference type="EMBL" id="JAKKPZ010000002">
    <property type="protein sequence ID" value="KAI1725375.1"/>
    <property type="molecule type" value="Genomic_DNA"/>
</dbReference>
<dbReference type="GO" id="GO:0005737">
    <property type="term" value="C:cytoplasm"/>
    <property type="evidence" value="ECO:0007669"/>
    <property type="project" value="UniProtKB-SubCell"/>
</dbReference>
<keyword evidence="6" id="KW-0539">Nucleus</keyword>
<dbReference type="AlphaFoldDB" id="A0AAD4NBZ2"/>
<comment type="similarity">
    <text evidence="3">Belongs to the CTAG/PCC1 family.</text>
</comment>
<comment type="subcellular location">
    <subcellularLocation>
        <location evidence="2">Cytoplasm</location>
    </subcellularLocation>
    <subcellularLocation>
        <location evidence="1">Nucleus</location>
    </subcellularLocation>
</comment>
<feature type="region of interest" description="Disordered" evidence="9">
    <location>
        <begin position="1"/>
        <end position="24"/>
    </location>
</feature>
<keyword evidence="11" id="KW-1185">Reference proteome</keyword>
<comment type="function">
    <text evidence="7">Component of the EKC/KEOPS complex that is required for the formation of a threonylcarbamoyl group on adenosine at position 37 (t(6)A37) in tRNAs that read codons beginning with adenine. The complex is probably involved in the transfer of the threonylcarbamoyl moiety of threonylcarbamoyl-AMP (TC-AMP) to the N6 group of A37. LAGE3 functions as a dimerization module for the complex.</text>
</comment>
<protein>
    <recommendedName>
        <fullName evidence="8">L antigen family member 3</fullName>
    </recommendedName>
</protein>
<gene>
    <name evidence="10" type="ORF">DdX_02032</name>
</gene>
<evidence type="ECO:0000256" key="9">
    <source>
        <dbReference type="SAM" id="MobiDB-lite"/>
    </source>
</evidence>
<evidence type="ECO:0000256" key="5">
    <source>
        <dbReference type="ARBA" id="ARBA00022694"/>
    </source>
</evidence>
<comment type="caution">
    <text evidence="10">The sequence shown here is derived from an EMBL/GenBank/DDBJ whole genome shotgun (WGS) entry which is preliminary data.</text>
</comment>
<organism evidence="10 11">
    <name type="scientific">Ditylenchus destructor</name>
    <dbReference type="NCBI Taxonomy" id="166010"/>
    <lineage>
        <taxon>Eukaryota</taxon>
        <taxon>Metazoa</taxon>
        <taxon>Ecdysozoa</taxon>
        <taxon>Nematoda</taxon>
        <taxon>Chromadorea</taxon>
        <taxon>Rhabditida</taxon>
        <taxon>Tylenchina</taxon>
        <taxon>Tylenchomorpha</taxon>
        <taxon>Sphaerularioidea</taxon>
        <taxon>Anguinidae</taxon>
        <taxon>Anguininae</taxon>
        <taxon>Ditylenchus</taxon>
    </lineage>
</organism>
<evidence type="ECO:0000256" key="1">
    <source>
        <dbReference type="ARBA" id="ARBA00004123"/>
    </source>
</evidence>
<proteinExistence type="inferred from homology"/>
<evidence type="ECO:0000256" key="3">
    <source>
        <dbReference type="ARBA" id="ARBA00007073"/>
    </source>
</evidence>
<dbReference type="GO" id="GO:0005634">
    <property type="term" value="C:nucleus"/>
    <property type="evidence" value="ECO:0007669"/>
    <property type="project" value="UniProtKB-SubCell"/>
</dbReference>
<sequence>MESCASVAIDREPCTSDSDEFEGTSTKVPALTNTTCVKVNLGNNETAKIVYNTLIVEKEPKRSTARRQLSVEDNFLIANIESANIKCLQKSIENFFETCRLAKSLIDSISKYELKPSIK</sequence>
<dbReference type="Gene3D" id="3.30.310.50">
    <property type="entry name" value="Alpha-D-phosphohexomutase, C-terminal domain"/>
    <property type="match status" value="1"/>
</dbReference>
<evidence type="ECO:0000313" key="10">
    <source>
        <dbReference type="EMBL" id="KAI1725375.1"/>
    </source>
</evidence>
<dbReference type="GO" id="GO:0070525">
    <property type="term" value="P:tRNA threonylcarbamoyladenosine metabolic process"/>
    <property type="evidence" value="ECO:0007669"/>
    <property type="project" value="TreeGrafter"/>
</dbReference>
<name>A0AAD4NBZ2_9BILA</name>
<evidence type="ECO:0000256" key="6">
    <source>
        <dbReference type="ARBA" id="ARBA00023242"/>
    </source>
</evidence>
<dbReference type="PANTHER" id="PTHR31283:SF5">
    <property type="entry name" value="EKC_KEOPS COMPLEX SUBUNIT LAGE3"/>
    <property type="match status" value="1"/>
</dbReference>
<dbReference type="PANTHER" id="PTHR31283">
    <property type="entry name" value="EKC/KEOPS COMPLEX SUBUNIT PCC1 FAMILY MEMBER"/>
    <property type="match status" value="1"/>
</dbReference>
<keyword evidence="4" id="KW-0963">Cytoplasm</keyword>
<dbReference type="GO" id="GO:0000408">
    <property type="term" value="C:EKC/KEOPS complex"/>
    <property type="evidence" value="ECO:0007669"/>
    <property type="project" value="TreeGrafter"/>
</dbReference>
<reference evidence="10" key="1">
    <citation type="submission" date="2022-01" db="EMBL/GenBank/DDBJ databases">
        <title>Genome Sequence Resource for Two Populations of Ditylenchus destructor, the Migratory Endoparasitic Phytonematode.</title>
        <authorList>
            <person name="Zhang H."/>
            <person name="Lin R."/>
            <person name="Xie B."/>
        </authorList>
    </citation>
    <scope>NUCLEOTIDE SEQUENCE</scope>
    <source>
        <strain evidence="10">BazhouSP</strain>
    </source>
</reference>
<evidence type="ECO:0000256" key="7">
    <source>
        <dbReference type="ARBA" id="ARBA00053047"/>
    </source>
</evidence>
<evidence type="ECO:0000313" key="11">
    <source>
        <dbReference type="Proteomes" id="UP001201812"/>
    </source>
</evidence>
<evidence type="ECO:0000256" key="2">
    <source>
        <dbReference type="ARBA" id="ARBA00004496"/>
    </source>
</evidence>
<evidence type="ECO:0000256" key="4">
    <source>
        <dbReference type="ARBA" id="ARBA00022490"/>
    </source>
</evidence>
<dbReference type="GO" id="GO:0008033">
    <property type="term" value="P:tRNA processing"/>
    <property type="evidence" value="ECO:0007669"/>
    <property type="project" value="UniProtKB-KW"/>
</dbReference>
<dbReference type="FunFam" id="3.30.310.50:FF:000005">
    <property type="entry name" value="L antigen family member 3"/>
    <property type="match status" value="1"/>
</dbReference>
<evidence type="ECO:0000256" key="8">
    <source>
        <dbReference type="ARBA" id="ARBA00076355"/>
    </source>
</evidence>
<dbReference type="Pfam" id="PF09341">
    <property type="entry name" value="Pcc1"/>
    <property type="match status" value="1"/>
</dbReference>
<dbReference type="InterPro" id="IPR015419">
    <property type="entry name" value="CTAG/Pcc1"/>
</dbReference>
<keyword evidence="5" id="KW-0819">tRNA processing</keyword>
<dbReference type="Proteomes" id="UP001201812">
    <property type="component" value="Unassembled WGS sequence"/>
</dbReference>
<accession>A0AAD4NBZ2</accession>